<proteinExistence type="predicted"/>
<reference evidence="2" key="1">
    <citation type="submission" date="2022-11" db="UniProtKB">
        <authorList>
            <consortium name="WormBaseParasite"/>
        </authorList>
    </citation>
    <scope>IDENTIFICATION</scope>
</reference>
<evidence type="ECO:0000313" key="2">
    <source>
        <dbReference type="WBParaSite" id="nRc.2.0.1.t22040-RA"/>
    </source>
</evidence>
<name>A0A915J7C6_ROMCU</name>
<sequence>GKSFLFQFACDHQVRKNANKISRKSVYVFQNITAHKRRYSVAEYPLHAEGNALYSDMKKNFQFVTLHFLCCSVKETTNDVEIGRKSCAAHDLNLMVRRVLTGTFNPRKTAATSAGAADRLLYKATGMKPFGPAQIMNRKSLTYLLSGSQRGRQPT</sequence>
<protein>
    <submittedName>
        <fullName evidence="2">Uncharacterized protein</fullName>
    </submittedName>
</protein>
<organism evidence="1 2">
    <name type="scientific">Romanomermis culicivorax</name>
    <name type="common">Nematode worm</name>
    <dbReference type="NCBI Taxonomy" id="13658"/>
    <lineage>
        <taxon>Eukaryota</taxon>
        <taxon>Metazoa</taxon>
        <taxon>Ecdysozoa</taxon>
        <taxon>Nematoda</taxon>
        <taxon>Enoplea</taxon>
        <taxon>Dorylaimia</taxon>
        <taxon>Mermithida</taxon>
        <taxon>Mermithoidea</taxon>
        <taxon>Mermithidae</taxon>
        <taxon>Romanomermis</taxon>
    </lineage>
</organism>
<dbReference type="AlphaFoldDB" id="A0A915J7C6"/>
<dbReference type="Proteomes" id="UP000887565">
    <property type="component" value="Unplaced"/>
</dbReference>
<evidence type="ECO:0000313" key="1">
    <source>
        <dbReference type="Proteomes" id="UP000887565"/>
    </source>
</evidence>
<dbReference type="WBParaSite" id="nRc.2.0.1.t22040-RA">
    <property type="protein sequence ID" value="nRc.2.0.1.t22040-RA"/>
    <property type="gene ID" value="nRc.2.0.1.g22040"/>
</dbReference>
<keyword evidence="1" id="KW-1185">Reference proteome</keyword>
<accession>A0A915J7C6</accession>